<dbReference type="Proteomes" id="UP000246740">
    <property type="component" value="Unassembled WGS sequence"/>
</dbReference>
<reference evidence="1 2" key="1">
    <citation type="journal article" date="2018" name="Mol. Biol. Evol.">
        <title>Broad Genomic Sampling Reveals a Smut Pathogenic Ancestry of the Fungal Clade Ustilaginomycotina.</title>
        <authorList>
            <person name="Kijpornyongpan T."/>
            <person name="Mondo S.J."/>
            <person name="Barry K."/>
            <person name="Sandor L."/>
            <person name="Lee J."/>
            <person name="Lipzen A."/>
            <person name="Pangilinan J."/>
            <person name="LaButti K."/>
            <person name="Hainaut M."/>
            <person name="Henrissat B."/>
            <person name="Grigoriev I.V."/>
            <person name="Spatafora J.W."/>
            <person name="Aime M.C."/>
        </authorList>
    </citation>
    <scope>NUCLEOTIDE SEQUENCE [LARGE SCALE GENOMIC DNA]</scope>
    <source>
        <strain evidence="1 2">MCA 3645</strain>
    </source>
</reference>
<evidence type="ECO:0000313" key="1">
    <source>
        <dbReference type="EMBL" id="PWY98014.1"/>
    </source>
</evidence>
<proteinExistence type="predicted"/>
<dbReference type="AlphaFoldDB" id="A0A317XIA3"/>
<dbReference type="InParanoid" id="A0A317XIA3"/>
<dbReference type="EMBL" id="KZ819200">
    <property type="protein sequence ID" value="PWY98014.1"/>
    <property type="molecule type" value="Genomic_DNA"/>
</dbReference>
<organism evidence="1 2">
    <name type="scientific">Testicularia cyperi</name>
    <dbReference type="NCBI Taxonomy" id="1882483"/>
    <lineage>
        <taxon>Eukaryota</taxon>
        <taxon>Fungi</taxon>
        <taxon>Dikarya</taxon>
        <taxon>Basidiomycota</taxon>
        <taxon>Ustilaginomycotina</taxon>
        <taxon>Ustilaginomycetes</taxon>
        <taxon>Ustilaginales</taxon>
        <taxon>Anthracoideaceae</taxon>
        <taxon>Testicularia</taxon>
    </lineage>
</organism>
<accession>A0A317XIA3</accession>
<gene>
    <name evidence="1" type="ORF">BCV70DRAFT_39123</name>
</gene>
<keyword evidence="2" id="KW-1185">Reference proteome</keyword>
<sequence>MHRGPIYFQQTDRTHRHGSSITLLFLASLAITFSTLSHSPNSSYALVTSARSYHHTYPSLTSLRRTGSLRLSLLLP</sequence>
<protein>
    <submittedName>
        <fullName evidence="1">Uncharacterized protein</fullName>
    </submittedName>
</protein>
<name>A0A317XIA3_9BASI</name>
<evidence type="ECO:0000313" key="2">
    <source>
        <dbReference type="Proteomes" id="UP000246740"/>
    </source>
</evidence>